<proteinExistence type="predicted"/>
<sequence length="52" mass="5961">MDKNFTGMQYQQPSSHQPFAESNRSEFEPSARPCVLETGIRFLTSKFMGQAF</sequence>
<name>A0A0C2Y5K0_HEBCY</name>
<organism evidence="2 3">
    <name type="scientific">Hebeloma cylindrosporum</name>
    <dbReference type="NCBI Taxonomy" id="76867"/>
    <lineage>
        <taxon>Eukaryota</taxon>
        <taxon>Fungi</taxon>
        <taxon>Dikarya</taxon>
        <taxon>Basidiomycota</taxon>
        <taxon>Agaricomycotina</taxon>
        <taxon>Agaricomycetes</taxon>
        <taxon>Agaricomycetidae</taxon>
        <taxon>Agaricales</taxon>
        <taxon>Agaricineae</taxon>
        <taxon>Hymenogastraceae</taxon>
        <taxon>Hebeloma</taxon>
    </lineage>
</organism>
<feature type="compositionally biased region" description="Polar residues" evidence="1">
    <location>
        <begin position="1"/>
        <end position="22"/>
    </location>
</feature>
<protein>
    <submittedName>
        <fullName evidence="2">Uncharacterized protein</fullName>
    </submittedName>
</protein>
<evidence type="ECO:0000313" key="3">
    <source>
        <dbReference type="Proteomes" id="UP000053424"/>
    </source>
</evidence>
<reference evidence="3" key="2">
    <citation type="submission" date="2015-01" db="EMBL/GenBank/DDBJ databases">
        <title>Evolutionary Origins and Diversification of the Mycorrhizal Mutualists.</title>
        <authorList>
            <consortium name="DOE Joint Genome Institute"/>
            <consortium name="Mycorrhizal Genomics Consortium"/>
            <person name="Kohler A."/>
            <person name="Kuo A."/>
            <person name="Nagy L.G."/>
            <person name="Floudas D."/>
            <person name="Copeland A."/>
            <person name="Barry K.W."/>
            <person name="Cichocki N."/>
            <person name="Veneault-Fourrey C."/>
            <person name="LaButti K."/>
            <person name="Lindquist E.A."/>
            <person name="Lipzen A."/>
            <person name="Lundell T."/>
            <person name="Morin E."/>
            <person name="Murat C."/>
            <person name="Riley R."/>
            <person name="Ohm R."/>
            <person name="Sun H."/>
            <person name="Tunlid A."/>
            <person name="Henrissat B."/>
            <person name="Grigoriev I.V."/>
            <person name="Hibbett D.S."/>
            <person name="Martin F."/>
        </authorList>
    </citation>
    <scope>NUCLEOTIDE SEQUENCE [LARGE SCALE GENOMIC DNA]</scope>
    <source>
        <strain evidence="3">h7</strain>
    </source>
</reference>
<gene>
    <name evidence="2" type="ORF">M413DRAFT_441751</name>
</gene>
<reference evidence="2 3" key="1">
    <citation type="submission" date="2014-04" db="EMBL/GenBank/DDBJ databases">
        <authorList>
            <consortium name="DOE Joint Genome Institute"/>
            <person name="Kuo A."/>
            <person name="Gay G."/>
            <person name="Dore J."/>
            <person name="Kohler A."/>
            <person name="Nagy L.G."/>
            <person name="Floudas D."/>
            <person name="Copeland A."/>
            <person name="Barry K.W."/>
            <person name="Cichocki N."/>
            <person name="Veneault-Fourrey C."/>
            <person name="LaButti K."/>
            <person name="Lindquist E.A."/>
            <person name="Lipzen A."/>
            <person name="Lundell T."/>
            <person name="Morin E."/>
            <person name="Murat C."/>
            <person name="Sun H."/>
            <person name="Tunlid A."/>
            <person name="Henrissat B."/>
            <person name="Grigoriev I.V."/>
            <person name="Hibbett D.S."/>
            <person name="Martin F."/>
            <person name="Nordberg H.P."/>
            <person name="Cantor M.N."/>
            <person name="Hua S.X."/>
        </authorList>
    </citation>
    <scope>NUCLEOTIDE SEQUENCE [LARGE SCALE GENOMIC DNA]</scope>
    <source>
        <strain evidence="3">h7</strain>
    </source>
</reference>
<dbReference type="AlphaFoldDB" id="A0A0C2Y5K0"/>
<keyword evidence="3" id="KW-1185">Reference proteome</keyword>
<evidence type="ECO:0000256" key="1">
    <source>
        <dbReference type="SAM" id="MobiDB-lite"/>
    </source>
</evidence>
<dbReference type="EMBL" id="KN831772">
    <property type="protein sequence ID" value="KIM45088.1"/>
    <property type="molecule type" value="Genomic_DNA"/>
</dbReference>
<dbReference type="Proteomes" id="UP000053424">
    <property type="component" value="Unassembled WGS sequence"/>
</dbReference>
<accession>A0A0C2Y5K0</accession>
<feature type="region of interest" description="Disordered" evidence="1">
    <location>
        <begin position="1"/>
        <end position="30"/>
    </location>
</feature>
<dbReference type="HOGENOM" id="CLU_3087484_0_0_1"/>
<evidence type="ECO:0000313" key="2">
    <source>
        <dbReference type="EMBL" id="KIM45088.1"/>
    </source>
</evidence>